<dbReference type="STRING" id="280093.SAMN05443373_10551"/>
<proteinExistence type="predicted"/>
<keyword evidence="1" id="KW-0812">Transmembrane</keyword>
<name>A0A1M5NLW4_9FLAO</name>
<evidence type="ECO:0000313" key="2">
    <source>
        <dbReference type="EMBL" id="PRZ23329.1"/>
    </source>
</evidence>
<keyword evidence="1" id="KW-1133">Transmembrane helix</keyword>
<evidence type="ECO:0000313" key="5">
    <source>
        <dbReference type="Proteomes" id="UP000237771"/>
    </source>
</evidence>
<reference evidence="3" key="1">
    <citation type="submission" date="2016-11" db="EMBL/GenBank/DDBJ databases">
        <authorList>
            <person name="Jaros S."/>
            <person name="Januszkiewicz K."/>
            <person name="Wedrychowicz H."/>
        </authorList>
    </citation>
    <scope>NUCLEOTIDE SEQUENCE [LARGE SCALE GENOMIC DNA]</scope>
    <source>
        <strain evidence="3">DSM 19729</strain>
    </source>
</reference>
<dbReference type="EMBL" id="FQWO01000005">
    <property type="protein sequence ID" value="SHG90502.1"/>
    <property type="molecule type" value="Genomic_DNA"/>
</dbReference>
<evidence type="ECO:0000256" key="1">
    <source>
        <dbReference type="SAM" id="Phobius"/>
    </source>
</evidence>
<keyword evidence="1" id="KW-0472">Membrane</keyword>
<gene>
    <name evidence="2" type="ORF">BC624_10551</name>
    <name evidence="3" type="ORF">SAMN05443373_10551</name>
</gene>
<reference evidence="2 5" key="3">
    <citation type="submission" date="2018-03" db="EMBL/GenBank/DDBJ databases">
        <title>Genomic Encyclopedia of Archaeal and Bacterial Type Strains, Phase II (KMG-II): from individual species to whole genera.</title>
        <authorList>
            <person name="Goeker M."/>
        </authorList>
    </citation>
    <scope>NUCLEOTIDE SEQUENCE [LARGE SCALE GENOMIC DNA]</scope>
    <source>
        <strain evidence="2 5">DSM 17797</strain>
    </source>
</reference>
<feature type="transmembrane region" description="Helical" evidence="1">
    <location>
        <begin position="12"/>
        <end position="28"/>
    </location>
</feature>
<keyword evidence="5" id="KW-1185">Reference proteome</keyword>
<dbReference type="AlphaFoldDB" id="A0A1M5NLW4"/>
<dbReference type="Proteomes" id="UP000237771">
    <property type="component" value="Unassembled WGS sequence"/>
</dbReference>
<organism evidence="3 4">
    <name type="scientific">Flavobacterium granuli</name>
    <dbReference type="NCBI Taxonomy" id="280093"/>
    <lineage>
        <taxon>Bacteria</taxon>
        <taxon>Pseudomonadati</taxon>
        <taxon>Bacteroidota</taxon>
        <taxon>Flavobacteriia</taxon>
        <taxon>Flavobacteriales</taxon>
        <taxon>Flavobacteriaceae</taxon>
        <taxon>Flavobacterium</taxon>
    </lineage>
</organism>
<dbReference type="Proteomes" id="UP000184384">
    <property type="component" value="Unassembled WGS sequence"/>
</dbReference>
<protein>
    <submittedName>
        <fullName evidence="3">Uncharacterized protein</fullName>
    </submittedName>
</protein>
<evidence type="ECO:0000313" key="3">
    <source>
        <dbReference type="EMBL" id="SHG90502.1"/>
    </source>
</evidence>
<accession>A0A1M5NLW4</accession>
<sequence>MTFIWKNSEEISSIGLIMKVLYVFLKIMKTKNRKLVFSKHCRRTAMDIEVKNEN</sequence>
<dbReference type="EMBL" id="PVUB01000005">
    <property type="protein sequence ID" value="PRZ23329.1"/>
    <property type="molecule type" value="Genomic_DNA"/>
</dbReference>
<evidence type="ECO:0000313" key="4">
    <source>
        <dbReference type="Proteomes" id="UP000184384"/>
    </source>
</evidence>
<reference evidence="4" key="2">
    <citation type="submission" date="2016-11" db="EMBL/GenBank/DDBJ databases">
        <authorList>
            <person name="Varghese N."/>
            <person name="Submissions S."/>
        </authorList>
    </citation>
    <scope>NUCLEOTIDE SEQUENCE [LARGE SCALE GENOMIC DNA]</scope>
    <source>
        <strain evidence="4">DSM 19729</strain>
    </source>
</reference>